<accession>A0ACB8SLP8</accession>
<gene>
    <name evidence="1" type="ORF">BV25DRAFT_1902787</name>
</gene>
<reference evidence="1" key="2">
    <citation type="journal article" date="2022" name="New Phytol.">
        <title>Evolutionary transition to the ectomycorrhizal habit in the genomes of a hyperdiverse lineage of mushroom-forming fungi.</title>
        <authorList>
            <person name="Looney B."/>
            <person name="Miyauchi S."/>
            <person name="Morin E."/>
            <person name="Drula E."/>
            <person name="Courty P.E."/>
            <person name="Kohler A."/>
            <person name="Kuo A."/>
            <person name="LaButti K."/>
            <person name="Pangilinan J."/>
            <person name="Lipzen A."/>
            <person name="Riley R."/>
            <person name="Andreopoulos W."/>
            <person name="He G."/>
            <person name="Johnson J."/>
            <person name="Nolan M."/>
            <person name="Tritt A."/>
            <person name="Barry K.W."/>
            <person name="Grigoriev I.V."/>
            <person name="Nagy L.G."/>
            <person name="Hibbett D."/>
            <person name="Henrissat B."/>
            <person name="Matheny P.B."/>
            <person name="Labbe J."/>
            <person name="Martin F.M."/>
        </authorList>
    </citation>
    <scope>NUCLEOTIDE SEQUENCE</scope>
    <source>
        <strain evidence="1">HHB10654</strain>
    </source>
</reference>
<dbReference type="EMBL" id="MU277250">
    <property type="protein sequence ID" value="KAI0057198.1"/>
    <property type="molecule type" value="Genomic_DNA"/>
</dbReference>
<comment type="caution">
    <text evidence="1">The sequence shown here is derived from an EMBL/GenBank/DDBJ whole genome shotgun (WGS) entry which is preliminary data.</text>
</comment>
<evidence type="ECO:0000313" key="1">
    <source>
        <dbReference type="EMBL" id="KAI0057198.1"/>
    </source>
</evidence>
<protein>
    <submittedName>
        <fullName evidence="1">Uncharacterized protein</fullName>
    </submittedName>
</protein>
<proteinExistence type="predicted"/>
<organism evidence="1 2">
    <name type="scientific">Artomyces pyxidatus</name>
    <dbReference type="NCBI Taxonomy" id="48021"/>
    <lineage>
        <taxon>Eukaryota</taxon>
        <taxon>Fungi</taxon>
        <taxon>Dikarya</taxon>
        <taxon>Basidiomycota</taxon>
        <taxon>Agaricomycotina</taxon>
        <taxon>Agaricomycetes</taxon>
        <taxon>Russulales</taxon>
        <taxon>Auriscalpiaceae</taxon>
        <taxon>Artomyces</taxon>
    </lineage>
</organism>
<dbReference type="Proteomes" id="UP000814140">
    <property type="component" value="Unassembled WGS sequence"/>
</dbReference>
<reference evidence="1" key="1">
    <citation type="submission" date="2021-03" db="EMBL/GenBank/DDBJ databases">
        <authorList>
            <consortium name="DOE Joint Genome Institute"/>
            <person name="Ahrendt S."/>
            <person name="Looney B.P."/>
            <person name="Miyauchi S."/>
            <person name="Morin E."/>
            <person name="Drula E."/>
            <person name="Courty P.E."/>
            <person name="Chicoki N."/>
            <person name="Fauchery L."/>
            <person name="Kohler A."/>
            <person name="Kuo A."/>
            <person name="Labutti K."/>
            <person name="Pangilinan J."/>
            <person name="Lipzen A."/>
            <person name="Riley R."/>
            <person name="Andreopoulos W."/>
            <person name="He G."/>
            <person name="Johnson J."/>
            <person name="Barry K.W."/>
            <person name="Grigoriev I.V."/>
            <person name="Nagy L."/>
            <person name="Hibbett D."/>
            <person name="Henrissat B."/>
            <person name="Matheny P.B."/>
            <person name="Labbe J."/>
            <person name="Martin F."/>
        </authorList>
    </citation>
    <scope>NUCLEOTIDE SEQUENCE</scope>
    <source>
        <strain evidence="1">HHB10654</strain>
    </source>
</reference>
<evidence type="ECO:0000313" key="2">
    <source>
        <dbReference type="Proteomes" id="UP000814140"/>
    </source>
</evidence>
<name>A0ACB8SLP8_9AGAM</name>
<keyword evidence="2" id="KW-1185">Reference proteome</keyword>
<sequence length="342" mass="38117">MDSTHTSTARATAAPLSAIEKSQSEKTAEFARLFYFFEKLTQPRTGRISPTRITAEDATDAFVPTDIAPLLKNLSSILAKPVPADTDDTDTEFLDVPDAPTTSRFPMNIAPITNEPAPPPSSRRRNTVSTQTMTPRTARFPLDAKRYQFTFKMLMHRLYDIDTWGNKVREILAASQEQYRSLESAPPAPPTPSGGVFQPLESPPARTRQRSLSTAKGKAKEYAQLGLGAAPAAPRALKKRIVNRRRSVSGPGLAPHGEGWIYDAAVSQVDVEAEMERKQGVRVEERRRKRVFSSAGFEETERTQRRLVGRDLTNRPAYVPPPIREGRVHFEEGRARKRSHIA</sequence>